<dbReference type="RefSeq" id="WP_147785591.1">
    <property type="nucleotide sequence ID" value="NZ_SDIK01000043.1"/>
</dbReference>
<dbReference type="OrthoDB" id="1081698at2"/>
<accession>A0A5C8GKA8</accession>
<dbReference type="AlphaFoldDB" id="A0A5C8GKA8"/>
<comment type="caution">
    <text evidence="1">The sequence shown here is derived from an EMBL/GenBank/DDBJ whole genome shotgun (WGS) entry which is preliminary data.</text>
</comment>
<protein>
    <submittedName>
        <fullName evidence="1">Uncharacterized protein</fullName>
    </submittedName>
</protein>
<sequence>MKKLIPLFLIFLIPVACQENLEERVAKECKEYTTKRCPTPIRNNTRMDSMSFDTDTRTIRYYYSIFNEADNPKIIESNKKQLVQTLLKAVKNETNTKAYKDAGFNFRYTYHSGKAPQKTLLDIKLTKNDYRK</sequence>
<dbReference type="Proteomes" id="UP000321612">
    <property type="component" value="Unassembled WGS sequence"/>
</dbReference>
<name>A0A5C8GKA8_9BACT</name>
<reference evidence="2" key="1">
    <citation type="submission" date="2019-05" db="EMBL/GenBank/DDBJ databases">
        <title>Prevotella brunnea sp. nov., isolated from a wound of a patient.</title>
        <authorList>
            <person name="Buhl M."/>
        </authorList>
    </citation>
    <scope>NUCLEOTIDE SEQUENCE [LARGE SCALE GENOMIC DNA]</scope>
    <source>
        <strain evidence="2">A2672</strain>
    </source>
</reference>
<evidence type="ECO:0000313" key="2">
    <source>
        <dbReference type="Proteomes" id="UP000321612"/>
    </source>
</evidence>
<keyword evidence="2" id="KW-1185">Reference proteome</keyword>
<evidence type="ECO:0000313" key="1">
    <source>
        <dbReference type="EMBL" id="TXJ62095.1"/>
    </source>
</evidence>
<gene>
    <name evidence="1" type="ORF">ETF27_06065</name>
</gene>
<proteinExistence type="predicted"/>
<dbReference type="EMBL" id="SDIK01000043">
    <property type="protein sequence ID" value="TXJ62095.1"/>
    <property type="molecule type" value="Genomic_DNA"/>
</dbReference>
<organism evidence="1 2">
    <name type="scientific">Prevotella brunnea</name>
    <dbReference type="NCBI Taxonomy" id="2508867"/>
    <lineage>
        <taxon>Bacteria</taxon>
        <taxon>Pseudomonadati</taxon>
        <taxon>Bacteroidota</taxon>
        <taxon>Bacteroidia</taxon>
        <taxon>Bacteroidales</taxon>
        <taxon>Prevotellaceae</taxon>
        <taxon>Prevotella</taxon>
    </lineage>
</organism>